<dbReference type="Proteomes" id="UP000307702">
    <property type="component" value="Unassembled WGS sequence"/>
</dbReference>
<comment type="caution">
    <text evidence="1">The sequence shown here is derived from an EMBL/GenBank/DDBJ whole genome shotgun (WGS) entry which is preliminary data.</text>
</comment>
<sequence>MKIETLKDLLEWTKATHRNLSECMVHCSEHHESERGVMLLSYLSGHENVLATVIQGFVDTSRASVLNTWCLEYLDRKPIQIHDYCDGYFVEMDLSKIIETVVSQHYQIISLYKHLYAKADTPPMEELLKQLIEFEESHVMQMVQGANRLEDI</sequence>
<reference evidence="1 2" key="1">
    <citation type="submission" date="2019-05" db="EMBL/GenBank/DDBJ databases">
        <title>Colwellia ponticola sp. nov., isolated from seawater.</title>
        <authorList>
            <person name="Yoon J.-H."/>
        </authorList>
    </citation>
    <scope>NUCLEOTIDE SEQUENCE [LARGE SCALE GENOMIC DNA]</scope>
    <source>
        <strain evidence="1 2">OISW-25</strain>
    </source>
</reference>
<proteinExistence type="predicted"/>
<dbReference type="AlphaFoldDB" id="A0A8H2PJK9"/>
<protein>
    <submittedName>
        <fullName evidence="1">ATPase</fullName>
    </submittedName>
</protein>
<dbReference type="EMBL" id="SZVP01000018">
    <property type="protein sequence ID" value="TMM42398.1"/>
    <property type="molecule type" value="Genomic_DNA"/>
</dbReference>
<name>A0A8H2PJK9_9GAMM</name>
<dbReference type="OrthoDB" id="278693at2"/>
<dbReference type="InterPro" id="IPR009078">
    <property type="entry name" value="Ferritin-like_SF"/>
</dbReference>
<accession>A0A8H2PJK9</accession>
<dbReference type="SUPFAM" id="SSF47240">
    <property type="entry name" value="Ferritin-like"/>
    <property type="match status" value="1"/>
</dbReference>
<gene>
    <name evidence="1" type="ORF">FCS21_14590</name>
</gene>
<evidence type="ECO:0000313" key="2">
    <source>
        <dbReference type="Proteomes" id="UP000307702"/>
    </source>
</evidence>
<keyword evidence="2" id="KW-1185">Reference proteome</keyword>
<organism evidence="1 2">
    <name type="scientific">Colwellia ponticola</name>
    <dbReference type="NCBI Taxonomy" id="2304625"/>
    <lineage>
        <taxon>Bacteria</taxon>
        <taxon>Pseudomonadati</taxon>
        <taxon>Pseudomonadota</taxon>
        <taxon>Gammaproteobacteria</taxon>
        <taxon>Alteromonadales</taxon>
        <taxon>Colwelliaceae</taxon>
        <taxon>Colwellia</taxon>
    </lineage>
</organism>
<evidence type="ECO:0000313" key="1">
    <source>
        <dbReference type="EMBL" id="TMM42398.1"/>
    </source>
</evidence>
<dbReference type="RefSeq" id="WP_138624285.1">
    <property type="nucleotide sequence ID" value="NZ_SZVP01000018.1"/>
</dbReference>